<evidence type="ECO:0000313" key="1">
    <source>
        <dbReference type="EMBL" id="RYC69761.1"/>
    </source>
</evidence>
<name>A0A4Q2UPN1_9BACT</name>
<dbReference type="RefSeq" id="WP_129602085.1">
    <property type="nucleotide sequence ID" value="NZ_SBLB01000003.1"/>
</dbReference>
<dbReference type="AlphaFoldDB" id="A0A4Q2UPN1"/>
<organism evidence="1 2">
    <name type="scientific">Spirosoma sordidisoli</name>
    <dbReference type="NCBI Taxonomy" id="2502893"/>
    <lineage>
        <taxon>Bacteria</taxon>
        <taxon>Pseudomonadati</taxon>
        <taxon>Bacteroidota</taxon>
        <taxon>Cytophagia</taxon>
        <taxon>Cytophagales</taxon>
        <taxon>Cytophagaceae</taxon>
        <taxon>Spirosoma</taxon>
    </lineage>
</organism>
<evidence type="ECO:0000313" key="2">
    <source>
        <dbReference type="Proteomes" id="UP000290407"/>
    </source>
</evidence>
<dbReference type="Proteomes" id="UP000290407">
    <property type="component" value="Unassembled WGS sequence"/>
</dbReference>
<reference evidence="1 2" key="1">
    <citation type="submission" date="2019-01" db="EMBL/GenBank/DDBJ databases">
        <title>Spirosoma flava sp. nov., a propanil-degrading bacterium isolated from herbicide-contaminated soil.</title>
        <authorList>
            <person name="Zhang L."/>
            <person name="Jiang J.-D."/>
        </authorList>
    </citation>
    <scope>NUCLEOTIDE SEQUENCE [LARGE SCALE GENOMIC DNA]</scope>
    <source>
        <strain evidence="1 2">TY50</strain>
    </source>
</reference>
<comment type="caution">
    <text evidence="1">The sequence shown here is derived from an EMBL/GenBank/DDBJ whole genome shotgun (WGS) entry which is preliminary data.</text>
</comment>
<keyword evidence="2" id="KW-1185">Reference proteome</keyword>
<dbReference type="EMBL" id="SBLB01000003">
    <property type="protein sequence ID" value="RYC69761.1"/>
    <property type="molecule type" value="Genomic_DNA"/>
</dbReference>
<accession>A0A4Q2UPN1</accession>
<proteinExistence type="predicted"/>
<sequence length="67" mass="7205">MKANETSVLPAKESAALPVASYKVVGLDPGVHEVYVPLISKSVVVADITPALFELLHRLGWPHVEKS</sequence>
<gene>
    <name evidence="1" type="ORF">EQG79_14290</name>
</gene>
<protein>
    <submittedName>
        <fullName evidence="1">Uncharacterized protein</fullName>
    </submittedName>
</protein>